<dbReference type="PANTHER" id="PTHR45628:SF7">
    <property type="entry name" value="VOLTAGE-DEPENDENT CALCIUM CHANNEL TYPE A SUBUNIT ALPHA-1"/>
    <property type="match status" value="1"/>
</dbReference>
<evidence type="ECO:0000256" key="17">
    <source>
        <dbReference type="SAM" id="Phobius"/>
    </source>
</evidence>
<name>A0A5C3EL44_9BASI</name>
<feature type="transmembrane region" description="Helical" evidence="17">
    <location>
        <begin position="655"/>
        <end position="677"/>
    </location>
</feature>
<dbReference type="GO" id="GO:0008331">
    <property type="term" value="F:high voltage-gated calcium channel activity"/>
    <property type="evidence" value="ECO:0007669"/>
    <property type="project" value="TreeGrafter"/>
</dbReference>
<feature type="compositionally biased region" description="Polar residues" evidence="16">
    <location>
        <begin position="504"/>
        <end position="513"/>
    </location>
</feature>
<feature type="region of interest" description="Disordered" evidence="16">
    <location>
        <begin position="114"/>
        <end position="180"/>
    </location>
</feature>
<evidence type="ECO:0000256" key="5">
    <source>
        <dbReference type="ARBA" id="ARBA00022673"/>
    </source>
</evidence>
<evidence type="ECO:0000256" key="7">
    <source>
        <dbReference type="ARBA" id="ARBA00022837"/>
    </source>
</evidence>
<dbReference type="InterPro" id="IPR005821">
    <property type="entry name" value="Ion_trans_dom"/>
</dbReference>
<keyword evidence="5" id="KW-0107">Calcium channel</keyword>
<feature type="domain" description="Ion transport" evidence="18">
    <location>
        <begin position="1350"/>
        <end position="1635"/>
    </location>
</feature>
<feature type="transmembrane region" description="Helical" evidence="17">
    <location>
        <begin position="1686"/>
        <end position="1707"/>
    </location>
</feature>
<keyword evidence="9 17" id="KW-1133">Transmembrane helix</keyword>
<feature type="transmembrane region" description="Helical" evidence="17">
    <location>
        <begin position="1432"/>
        <end position="1456"/>
    </location>
</feature>
<evidence type="ECO:0000256" key="16">
    <source>
        <dbReference type="SAM" id="MobiDB-lite"/>
    </source>
</evidence>
<dbReference type="Gene3D" id="1.10.238.10">
    <property type="entry name" value="EF-hand"/>
    <property type="match status" value="1"/>
</dbReference>
<evidence type="ECO:0000256" key="15">
    <source>
        <dbReference type="ARBA" id="ARBA00067459"/>
    </source>
</evidence>
<dbReference type="FunFam" id="1.20.120.350:FF:000079">
    <property type="entry name" value="Calcium channel subunit Cch1"/>
    <property type="match status" value="1"/>
</dbReference>
<dbReference type="GO" id="GO:0005891">
    <property type="term" value="C:voltage-gated calcium channel complex"/>
    <property type="evidence" value="ECO:0007669"/>
    <property type="project" value="TreeGrafter"/>
</dbReference>
<keyword evidence="11 17" id="KW-0472">Membrane</keyword>
<dbReference type="Pfam" id="PF00520">
    <property type="entry name" value="Ion_trans"/>
    <property type="match status" value="4"/>
</dbReference>
<keyword evidence="8" id="KW-0851">Voltage-gated channel</keyword>
<dbReference type="FunFam" id="1.10.287.70:FF:000153">
    <property type="entry name" value="High-affinity cell membrane calcium channel protein"/>
    <property type="match status" value="1"/>
</dbReference>
<feature type="compositionally biased region" description="Low complexity" evidence="16">
    <location>
        <begin position="1"/>
        <end position="27"/>
    </location>
</feature>
<evidence type="ECO:0000313" key="19">
    <source>
        <dbReference type="EMBL" id="SPO31192.1"/>
    </source>
</evidence>
<keyword evidence="6 17" id="KW-0812">Transmembrane</keyword>
<dbReference type="InterPro" id="IPR027359">
    <property type="entry name" value="Volt_channel_dom_sf"/>
</dbReference>
<evidence type="ECO:0000256" key="11">
    <source>
        <dbReference type="ARBA" id="ARBA00023136"/>
    </source>
</evidence>
<evidence type="ECO:0000259" key="18">
    <source>
        <dbReference type="Pfam" id="PF00520"/>
    </source>
</evidence>
<keyword evidence="12" id="KW-0325">Glycoprotein</keyword>
<dbReference type="PANTHER" id="PTHR45628">
    <property type="entry name" value="VOLTAGE-DEPENDENT CALCIUM CHANNEL TYPE A SUBUNIT ALPHA-1"/>
    <property type="match status" value="1"/>
</dbReference>
<feature type="transmembrane region" description="Helical" evidence="17">
    <location>
        <begin position="410"/>
        <end position="434"/>
    </location>
</feature>
<feature type="region of interest" description="Disordered" evidence="16">
    <location>
        <begin position="503"/>
        <end position="547"/>
    </location>
</feature>
<feature type="transmembrane region" description="Helical" evidence="17">
    <location>
        <begin position="1812"/>
        <end position="1838"/>
    </location>
</feature>
<evidence type="ECO:0000256" key="14">
    <source>
        <dbReference type="ARBA" id="ARBA00061395"/>
    </source>
</evidence>
<evidence type="ECO:0000256" key="9">
    <source>
        <dbReference type="ARBA" id="ARBA00022989"/>
    </source>
</evidence>
<evidence type="ECO:0000313" key="20">
    <source>
        <dbReference type="Proteomes" id="UP000324022"/>
    </source>
</evidence>
<feature type="transmembrane region" description="Helical" evidence="17">
    <location>
        <begin position="869"/>
        <end position="888"/>
    </location>
</feature>
<keyword evidence="13" id="KW-0407">Ion channel</keyword>
<keyword evidence="2" id="KW-0813">Transport</keyword>
<feature type="transmembrane region" description="Helical" evidence="17">
    <location>
        <begin position="1477"/>
        <end position="1501"/>
    </location>
</feature>
<evidence type="ECO:0000256" key="8">
    <source>
        <dbReference type="ARBA" id="ARBA00022882"/>
    </source>
</evidence>
<dbReference type="GO" id="GO:0098703">
    <property type="term" value="P:calcium ion import across plasma membrane"/>
    <property type="evidence" value="ECO:0007669"/>
    <property type="project" value="TreeGrafter"/>
</dbReference>
<accession>A0A5C3EL44</accession>
<feature type="domain" description="Ion transport" evidence="18">
    <location>
        <begin position="867"/>
        <end position="1104"/>
    </location>
</feature>
<evidence type="ECO:0000256" key="13">
    <source>
        <dbReference type="ARBA" id="ARBA00023303"/>
    </source>
</evidence>
<proteinExistence type="inferred from homology"/>
<comment type="subcellular location">
    <subcellularLocation>
        <location evidence="1">Cell membrane</location>
        <topology evidence="1">Multi-pass membrane protein</topology>
    </subcellularLocation>
</comment>
<sequence>MSQSSDPDAAAPAAAAAAPDPQSRSQPRNLHPPSTEPIRSPTSPNPRDSFSASSIPSHNSDIYINSYYYGNVDMPDLSSGTTNAALPAWTSAFAQSPVLTSNDERLMRRLSWNTTDDQAPSPHSPSYHASQPASSSHQRNISAADAGILRGPLELSPQPHQGSFPSPTPSDHPPRRSSSLPLASMYATTSIPLSSSSQPMAYGLSRESDATYTTEDHDRAILTSHQDGIPKPSVRYHDSHIHPFQRTASPHQIEEADTHLKSSADVYATARHLSSSNLDRAKSGLNRFSKSIKRMSRRVVHHQHGHVPLTDQDAEESDSSATAHPDQQSTADKITPTTHELQLLRGKSLGIWGPDSRLRKSLAKLLIQWWIEPLILLLILANTVTLVVQSAQSVYNNPRSTHYFGDITDYILLAIFGIYTIEIIARIVVSGLIINPPPLYAAPKATATQTSPDQQDAKQAMPTLSEHRRQMSRSNTLNTLGLFGDNLKHKAQRVLAGDEGFTDSYANQQSSRPSPHADHSYKSSYTRKHSYDTSVPDEQIQHPGRRLNQSETSMFLSESTVPSFWQNAKTPFAEAFEKQRVQAVHHAFLRHSWNRVDFVAVVSFWLAFALTLGGQESTKAHHIYIFRALSVLRCARLLTATSGTTTILHSLKTSAFILLSVTFFTGFAMLLFGIIGIQSFEGSYRRNCVWVGDLNGQPGNNNTLSQLCGGYLSTSGQKLGHVLMNGSPSGSSPKGFICPRGQVCQEQAANPQSDTQSFDNIVTSLLQVVIVISSNNWSQTMYDMIDADYYASCIYFIVGIIILNFWLANLFVAVITNSFATLTARTQRSAFADQKLQDKPTDDEKKPLAKGRLKSLAVGFKRVWSFTKYLWILAIIFDLGIQASRATYLQPGELQKRSRIELYFTLAFDFEIAMRFFAFVLDGDWRGFLSSKQNRADLFLAFVTSIIQIPVIKNSQVYPWLTFFQLARFYRVIAAIPRMRVLLIRAFGSLNKMLNMVLFLLLMVGLASLIATQLFRGDIPQQSEGEWTEMTFKHSFNSFLAMYQIFTSENWTDVLFSATSNEVEFKQAAIAAIFLSGWFLFANFIVLQMFIAVINENFSVAEHEKRQQQLEQYLRRNEPPQSSFTARLLDKLSPYRWLKRRNAAHAGSGASEHGRSDHGGSASGQTSKIVGGSGLNKRTDEEKKSRPISIHHVMDTSTATAHRTVKTVRKMLRLDQPDEVVPLDNLQARRLRSSIHADDMLHAGGPSSAYDADPSDQAAYQFATERRLARMRSDLGLHSEGGDPSSKAFLPRSYSDARIQQARFIASHPSYDKSYFLFSNHNKFRRFCQSLVPSSHGERLFGRPVSPYRHKLFQILVFLGIVGSVVSAAIATPVYRRDYYAKYGLIRASWFSILELSLSSLFLAEFFVKTIADGLAFTPNAYVLSVWNSLDLFVLTTLLINVITELAVIGGVSRFTRALKAFRALRLINLSSLMRDTFHAVMIAGAGRILDASILSILYIIPYAVWGQNLFAGLLYSCNDGSNAIQNKFDCAGEYVSSPGDFDFLAPRVWRNPTEGSVYSFDDFKGALLILFEIISLEGWIDVMTAAMSVAGRDQQLQNDNRQVNALFFLIYNLVGSTTVLTLFVSVIIENFQTFSGAAFQTAGQRQWVDLRRLILRQRPSKRPKRRPSQALRAWCYDRMLNKNGWWSRGMTMVYLATLITLMTQQYTDPAWANQLRDALYLGYTGIYALDIVARLLGLGWRSYRENPWNLYDLFVVSGTLATTLPLLTNTGDSSTVVQFQKLFLTCVALKLVQKNHALNQLFKTAFASLPAILSLFLLWLTMFLVWAIMLIEVFGLTKWGPNETYSKNFSTMIGSMVFLSMISTGEGWNSFMHDYTVSPPQCTPSANYLMTDCGSEAWAYALFIGWNVISMYIFLNMFTGTVVENFSYIFDLGSKAMLTPSDIRHFKSSWAKFDRHRKGYIQKDQIVPFLGSVKGALEVSLYPPECSLQSLKAALATEGASPSPSPGGKTKGAFDFFKNASSPLRSPMRDGGKDKDGKGAFVWPVSSSEQVEMRAPQTDAERLAQALSGVDAEELHMRRERFNRLYHEAVMLMHPRKGISFTDMLLLLARTKLVDETEALNVEELIERKDLVEQIEHRIRLDRVRGLLQMGYWRRRFLALRDEMHKGDSVPTILVHESPSRSTRPVLPTLDIPGSSSSAAATAPTLTLTASQPSIQDLEMRATPVIESFEATAWGDLMKRIDGQDANSDQHSSGSHNNHNRHEAKRGKQKKDDDDEGWF</sequence>
<feature type="compositionally biased region" description="Low complexity" evidence="16">
    <location>
        <begin position="118"/>
        <end position="138"/>
    </location>
</feature>
<feature type="transmembrane region" description="Helical" evidence="17">
    <location>
        <begin position="1352"/>
        <end position="1376"/>
    </location>
</feature>
<feature type="compositionally biased region" description="Polar residues" evidence="16">
    <location>
        <begin position="40"/>
        <end position="60"/>
    </location>
</feature>
<keyword evidence="3" id="KW-1003">Cell membrane</keyword>
<dbReference type="EMBL" id="OOIN01000037">
    <property type="protein sequence ID" value="SPO31192.1"/>
    <property type="molecule type" value="Genomic_DNA"/>
</dbReference>
<evidence type="ECO:0000256" key="2">
    <source>
        <dbReference type="ARBA" id="ARBA00022448"/>
    </source>
</evidence>
<feature type="region of interest" description="Disordered" evidence="16">
    <location>
        <begin position="1144"/>
        <end position="1194"/>
    </location>
</feature>
<evidence type="ECO:0000256" key="3">
    <source>
        <dbReference type="ARBA" id="ARBA00022475"/>
    </source>
</evidence>
<evidence type="ECO:0000256" key="4">
    <source>
        <dbReference type="ARBA" id="ARBA00022568"/>
    </source>
</evidence>
<keyword evidence="7" id="KW-0106">Calcium</keyword>
<keyword evidence="4" id="KW-0109">Calcium transport</keyword>
<keyword evidence="20" id="KW-1185">Reference proteome</keyword>
<evidence type="ECO:0000256" key="6">
    <source>
        <dbReference type="ARBA" id="ARBA00022692"/>
    </source>
</evidence>
<evidence type="ECO:0000256" key="12">
    <source>
        <dbReference type="ARBA" id="ARBA00023180"/>
    </source>
</evidence>
<feature type="transmembrane region" description="Helical" evidence="17">
    <location>
        <begin position="1606"/>
        <end position="1629"/>
    </location>
</feature>
<feature type="transmembrane region" description="Helical" evidence="17">
    <location>
        <begin position="997"/>
        <end position="1015"/>
    </location>
</feature>
<feature type="region of interest" description="Disordered" evidence="16">
    <location>
        <begin position="1"/>
        <end position="60"/>
    </location>
</feature>
<dbReference type="FunFam" id="1.10.287.70:FF:000118">
    <property type="entry name" value="Calcium channel subunit Cch1"/>
    <property type="match status" value="1"/>
</dbReference>
<keyword evidence="10" id="KW-0406">Ion transport</keyword>
<feature type="transmembrane region" description="Helical" evidence="17">
    <location>
        <begin position="1898"/>
        <end position="1916"/>
    </location>
</feature>
<dbReference type="Gene3D" id="1.20.120.350">
    <property type="entry name" value="Voltage-gated potassium channels. Chain C"/>
    <property type="match status" value="5"/>
</dbReference>
<comment type="similarity">
    <text evidence="14">Belongs to the calcium channel alpha-1 subunit (TC 1.A.1.11) family.</text>
</comment>
<feature type="region of interest" description="Disordered" evidence="16">
    <location>
        <begin position="2173"/>
        <end position="2206"/>
    </location>
</feature>
<feature type="domain" description="Ion transport" evidence="18">
    <location>
        <begin position="581"/>
        <end position="827"/>
    </location>
</feature>
<feature type="transmembrane region" description="Helical" evidence="17">
    <location>
        <begin position="1850"/>
        <end position="1869"/>
    </location>
</feature>
<dbReference type="InterPro" id="IPR050599">
    <property type="entry name" value="VDCC_alpha-1_subunit"/>
</dbReference>
<dbReference type="FunFam" id="1.10.287.70:FF:000093">
    <property type="entry name" value="Calcium channel subunit Cch1"/>
    <property type="match status" value="1"/>
</dbReference>
<feature type="transmembrane region" description="Helical" evidence="17">
    <location>
        <begin position="1068"/>
        <end position="1091"/>
    </location>
</feature>
<feature type="compositionally biased region" description="Polar residues" evidence="16">
    <location>
        <begin position="319"/>
        <end position="337"/>
    </location>
</feature>
<feature type="transmembrane region" description="Helical" evidence="17">
    <location>
        <begin position="900"/>
        <end position="921"/>
    </location>
</feature>
<evidence type="ECO:0000256" key="10">
    <source>
        <dbReference type="ARBA" id="ARBA00023065"/>
    </source>
</evidence>
<organism evidence="19 20">
    <name type="scientific">Ustilago trichophora</name>
    <dbReference type="NCBI Taxonomy" id="86804"/>
    <lineage>
        <taxon>Eukaryota</taxon>
        <taxon>Fungi</taxon>
        <taxon>Dikarya</taxon>
        <taxon>Basidiomycota</taxon>
        <taxon>Ustilaginomycotina</taxon>
        <taxon>Ustilaginomycetes</taxon>
        <taxon>Ustilaginales</taxon>
        <taxon>Ustilaginaceae</taxon>
        <taxon>Ustilago</taxon>
    </lineage>
</organism>
<feature type="compositionally biased region" description="Low complexity" evidence="16">
    <location>
        <begin position="2196"/>
        <end position="2206"/>
    </location>
</feature>
<feature type="transmembrane region" description="Helical" evidence="17">
    <location>
        <begin position="1719"/>
        <end position="1737"/>
    </location>
</feature>
<feature type="transmembrane region" description="Helical" evidence="17">
    <location>
        <begin position="369"/>
        <end position="390"/>
    </location>
</feature>
<evidence type="ECO:0000256" key="1">
    <source>
        <dbReference type="ARBA" id="ARBA00004651"/>
    </source>
</evidence>
<dbReference type="OrthoDB" id="416585at2759"/>
<reference evidence="19 20" key="1">
    <citation type="submission" date="2018-03" db="EMBL/GenBank/DDBJ databases">
        <authorList>
            <person name="Guldener U."/>
        </authorList>
    </citation>
    <scope>NUCLEOTIDE SEQUENCE [LARGE SCALE GENOMIC DNA]</scope>
    <source>
        <strain evidence="19 20">NBRC100155</strain>
    </source>
</reference>
<dbReference type="SUPFAM" id="SSF81324">
    <property type="entry name" value="Voltage-gated potassium channels"/>
    <property type="match status" value="4"/>
</dbReference>
<feature type="compositionally biased region" description="Basic residues" evidence="16">
    <location>
        <begin position="2259"/>
        <end position="2270"/>
    </location>
</feature>
<dbReference type="Proteomes" id="UP000324022">
    <property type="component" value="Unassembled WGS sequence"/>
</dbReference>
<gene>
    <name evidence="19" type="ORF">UTRI_06008_B</name>
</gene>
<feature type="transmembrane region" description="Helical" evidence="17">
    <location>
        <begin position="789"/>
        <end position="815"/>
    </location>
</feature>
<feature type="domain" description="Ion transport" evidence="18">
    <location>
        <begin position="1686"/>
        <end position="1930"/>
    </location>
</feature>
<protein>
    <recommendedName>
        <fullName evidence="15">Calcium-channel protein CCH1</fullName>
    </recommendedName>
</protein>
<feature type="compositionally biased region" description="Low complexity" evidence="16">
    <location>
        <begin position="2248"/>
        <end position="2258"/>
    </location>
</feature>
<feature type="region of interest" description="Disordered" evidence="16">
    <location>
        <begin position="299"/>
        <end position="337"/>
    </location>
</feature>
<feature type="transmembrane region" description="Helical" evidence="17">
    <location>
        <begin position="1388"/>
        <end position="1412"/>
    </location>
</feature>
<feature type="region of interest" description="Disordered" evidence="16">
    <location>
        <begin position="444"/>
        <end position="472"/>
    </location>
</feature>
<dbReference type="Gene3D" id="1.10.287.70">
    <property type="match status" value="4"/>
</dbReference>
<feature type="region of interest" description="Disordered" evidence="16">
    <location>
        <begin position="2241"/>
        <end position="2280"/>
    </location>
</feature>